<dbReference type="PROSITE" id="PS00092">
    <property type="entry name" value="N6_MTASE"/>
    <property type="match status" value="1"/>
</dbReference>
<dbReference type="CDD" id="cd02440">
    <property type="entry name" value="AdoMet_MTases"/>
    <property type="match status" value="1"/>
</dbReference>
<dbReference type="NCBIfam" id="TIGR00536">
    <property type="entry name" value="hemK_fam"/>
    <property type="match status" value="1"/>
</dbReference>
<dbReference type="FunFam" id="3.40.50.150:FF:000053">
    <property type="entry name" value="Release factor glutamine methyltransferase"/>
    <property type="match status" value="1"/>
</dbReference>
<keyword evidence="4" id="KW-0949">S-adenosyl-L-methionine</keyword>
<protein>
    <recommendedName>
        <fullName evidence="1">peptide chain release factor N(5)-glutamine methyltransferase</fullName>
        <ecNumber evidence="1">2.1.1.297</ecNumber>
    </recommendedName>
</protein>
<evidence type="ECO:0000259" key="6">
    <source>
        <dbReference type="Pfam" id="PF13847"/>
    </source>
</evidence>
<dbReference type="InterPro" id="IPR025714">
    <property type="entry name" value="Methyltranfer_dom"/>
</dbReference>
<dbReference type="PANTHER" id="PTHR18895">
    <property type="entry name" value="HEMK METHYLTRANSFERASE"/>
    <property type="match status" value="1"/>
</dbReference>
<dbReference type="GO" id="GO:0032259">
    <property type="term" value="P:methylation"/>
    <property type="evidence" value="ECO:0007669"/>
    <property type="project" value="UniProtKB-KW"/>
</dbReference>
<dbReference type="GO" id="GO:0102559">
    <property type="term" value="F:peptide chain release factor N(5)-glutamine methyltransferase activity"/>
    <property type="evidence" value="ECO:0007669"/>
    <property type="project" value="UniProtKB-EC"/>
</dbReference>
<comment type="caution">
    <text evidence="7">The sequence shown here is derived from an EMBL/GenBank/DDBJ whole genome shotgun (WGS) entry which is preliminary data.</text>
</comment>
<name>A0A2N7TGD2_9GAMM</name>
<feature type="domain" description="Methyltransferase" evidence="6">
    <location>
        <begin position="2"/>
        <end position="128"/>
    </location>
</feature>
<evidence type="ECO:0000256" key="1">
    <source>
        <dbReference type="ARBA" id="ARBA00012771"/>
    </source>
</evidence>
<evidence type="ECO:0000313" key="8">
    <source>
        <dbReference type="Proteomes" id="UP000235346"/>
    </source>
</evidence>
<keyword evidence="8" id="KW-1185">Reference proteome</keyword>
<gene>
    <name evidence="7" type="ORF">C1H66_20490</name>
</gene>
<dbReference type="GO" id="GO:0003676">
    <property type="term" value="F:nucleic acid binding"/>
    <property type="evidence" value="ECO:0007669"/>
    <property type="project" value="InterPro"/>
</dbReference>
<evidence type="ECO:0000256" key="4">
    <source>
        <dbReference type="ARBA" id="ARBA00022691"/>
    </source>
</evidence>
<sequence length="170" mass="18301">GRLLDLGTGTGAIALAFASERPGWRALGVDLRPEAVALARGNAERLGIANAEFRQSDWFAALTGEAFELIVANPPYVAEDDPHLAVGDVRFEPHSALVAREQGMADLLHLVREARNHLEPGGWLLLEHGFDQAAAVRRALVAAGYGEVASLRDLAGHERVSLGRQGQLRR</sequence>
<keyword evidence="2 7" id="KW-0489">Methyltransferase</keyword>
<feature type="non-terminal residue" evidence="7">
    <location>
        <position position="1"/>
    </location>
</feature>
<comment type="catalytic activity">
    <reaction evidence="5">
        <text>L-glutaminyl-[peptide chain release factor] + S-adenosyl-L-methionine = N(5)-methyl-L-glutaminyl-[peptide chain release factor] + S-adenosyl-L-homocysteine + H(+)</text>
        <dbReference type="Rhea" id="RHEA:42896"/>
        <dbReference type="Rhea" id="RHEA-COMP:10271"/>
        <dbReference type="Rhea" id="RHEA-COMP:10272"/>
        <dbReference type="ChEBI" id="CHEBI:15378"/>
        <dbReference type="ChEBI" id="CHEBI:30011"/>
        <dbReference type="ChEBI" id="CHEBI:57856"/>
        <dbReference type="ChEBI" id="CHEBI:59789"/>
        <dbReference type="ChEBI" id="CHEBI:61891"/>
        <dbReference type="EC" id="2.1.1.297"/>
    </reaction>
</comment>
<dbReference type="SUPFAM" id="SSF53335">
    <property type="entry name" value="S-adenosyl-L-methionine-dependent methyltransferases"/>
    <property type="match status" value="1"/>
</dbReference>
<dbReference type="AlphaFoldDB" id="A0A2N7TGD2"/>
<proteinExistence type="predicted"/>
<dbReference type="InterPro" id="IPR029063">
    <property type="entry name" value="SAM-dependent_MTases_sf"/>
</dbReference>
<evidence type="ECO:0000256" key="5">
    <source>
        <dbReference type="ARBA" id="ARBA00048391"/>
    </source>
</evidence>
<accession>A0A2N7TGD2</accession>
<reference evidence="7 8" key="1">
    <citation type="submission" date="2018-01" db="EMBL/GenBank/DDBJ databases">
        <title>Halomonas endophytica sp. nov., isolated from storage liquid in the stems of Populus euphratica.</title>
        <authorList>
            <person name="Chen C."/>
        </authorList>
    </citation>
    <scope>NUCLEOTIDE SEQUENCE [LARGE SCALE GENOMIC DNA]</scope>
    <source>
        <strain evidence="7 8">DSM 26881</strain>
    </source>
</reference>
<evidence type="ECO:0000313" key="7">
    <source>
        <dbReference type="EMBL" id="PMR67254.1"/>
    </source>
</evidence>
<evidence type="ECO:0000256" key="3">
    <source>
        <dbReference type="ARBA" id="ARBA00022679"/>
    </source>
</evidence>
<dbReference type="Proteomes" id="UP000235346">
    <property type="component" value="Unassembled WGS sequence"/>
</dbReference>
<dbReference type="RefSeq" id="WP_146010750.1">
    <property type="nucleotide sequence ID" value="NZ_PNRE01000098.1"/>
</dbReference>
<dbReference type="EC" id="2.1.1.297" evidence="1"/>
<organism evidence="7 8">
    <name type="scientific">Halomonas heilongjiangensis</name>
    <dbReference type="NCBI Taxonomy" id="1387883"/>
    <lineage>
        <taxon>Bacteria</taxon>
        <taxon>Pseudomonadati</taxon>
        <taxon>Pseudomonadota</taxon>
        <taxon>Gammaproteobacteria</taxon>
        <taxon>Oceanospirillales</taxon>
        <taxon>Halomonadaceae</taxon>
        <taxon>Halomonas</taxon>
    </lineage>
</organism>
<evidence type="ECO:0000256" key="2">
    <source>
        <dbReference type="ARBA" id="ARBA00022603"/>
    </source>
</evidence>
<dbReference type="InterPro" id="IPR050320">
    <property type="entry name" value="N5-glutamine_MTase"/>
</dbReference>
<dbReference type="InterPro" id="IPR004556">
    <property type="entry name" value="HemK-like"/>
</dbReference>
<dbReference type="Gene3D" id="3.40.50.150">
    <property type="entry name" value="Vaccinia Virus protein VP39"/>
    <property type="match status" value="1"/>
</dbReference>
<dbReference type="InterPro" id="IPR002052">
    <property type="entry name" value="DNA_methylase_N6_adenine_CS"/>
</dbReference>
<dbReference type="Pfam" id="PF13847">
    <property type="entry name" value="Methyltransf_31"/>
    <property type="match status" value="1"/>
</dbReference>
<dbReference type="PANTHER" id="PTHR18895:SF74">
    <property type="entry name" value="MTRF1L RELEASE FACTOR GLUTAMINE METHYLTRANSFERASE"/>
    <property type="match status" value="1"/>
</dbReference>
<keyword evidence="3 7" id="KW-0808">Transferase</keyword>
<dbReference type="EMBL" id="PNRE01000098">
    <property type="protein sequence ID" value="PMR67254.1"/>
    <property type="molecule type" value="Genomic_DNA"/>
</dbReference>